<feature type="domain" description="Thymidylate kinase-like" evidence="9">
    <location>
        <begin position="5"/>
        <end position="191"/>
    </location>
</feature>
<dbReference type="SUPFAM" id="SSF52540">
    <property type="entry name" value="P-loop containing nucleoside triphosphate hydrolases"/>
    <property type="match status" value="1"/>
</dbReference>
<gene>
    <name evidence="8" type="primary">tmk</name>
    <name evidence="10" type="ORF">A3K52_04360</name>
</gene>
<evidence type="ECO:0000256" key="3">
    <source>
        <dbReference type="ARBA" id="ARBA00022727"/>
    </source>
</evidence>
<dbReference type="GO" id="GO:0005737">
    <property type="term" value="C:cytoplasm"/>
    <property type="evidence" value="ECO:0007669"/>
    <property type="project" value="TreeGrafter"/>
</dbReference>
<evidence type="ECO:0000256" key="2">
    <source>
        <dbReference type="ARBA" id="ARBA00022679"/>
    </source>
</evidence>
<comment type="function">
    <text evidence="8">Phosphorylation of dTMP to form dTDP in both de novo and salvage pathways of dTTP synthesis.</text>
</comment>
<keyword evidence="4 8" id="KW-0547">Nucleotide-binding</keyword>
<protein>
    <recommendedName>
        <fullName evidence="8">Thymidylate kinase</fullName>
        <ecNumber evidence="8">2.7.4.9</ecNumber>
    </recommendedName>
    <alternativeName>
        <fullName evidence="8">dTMP kinase</fullName>
    </alternativeName>
</protein>
<evidence type="ECO:0000256" key="5">
    <source>
        <dbReference type="ARBA" id="ARBA00022777"/>
    </source>
</evidence>
<organism evidence="10 11">
    <name type="scientific">Candidatus Roizmanbacteria bacterium RIFOXYD1_FULL_38_12</name>
    <dbReference type="NCBI Taxonomy" id="1802093"/>
    <lineage>
        <taxon>Bacteria</taxon>
        <taxon>Candidatus Roizmaniibacteriota</taxon>
    </lineage>
</organism>
<dbReference type="GO" id="GO:0005524">
    <property type="term" value="F:ATP binding"/>
    <property type="evidence" value="ECO:0007669"/>
    <property type="project" value="UniProtKB-UniRule"/>
</dbReference>
<dbReference type="HAMAP" id="MF_00165">
    <property type="entry name" value="Thymidylate_kinase"/>
    <property type="match status" value="1"/>
</dbReference>
<dbReference type="InterPro" id="IPR039430">
    <property type="entry name" value="Thymidylate_kin-like_dom"/>
</dbReference>
<dbReference type="PANTHER" id="PTHR10344">
    <property type="entry name" value="THYMIDYLATE KINASE"/>
    <property type="match status" value="1"/>
</dbReference>
<proteinExistence type="inferred from homology"/>
<evidence type="ECO:0000256" key="4">
    <source>
        <dbReference type="ARBA" id="ARBA00022741"/>
    </source>
</evidence>
<sequence>MFIVIEGIDGAGCETQAKLVSKQLTTNHQSPTALIKFPHYDTPVGKMIKDFLYLNQKMSAHEQFLLYTLQFIFDAPHIREQSKHQIMIADRYFTTTLCYQALEGFDETFALQYAQQFGIIKPDIVFFLDVSPETAIHWKHGEDKEKNFREKDHKFIKKTYVKYQDLVKRQVWTKWIHINGEQQKEKVTQEILKYLV</sequence>
<dbReference type="GO" id="GO:0006233">
    <property type="term" value="P:dTDP biosynthetic process"/>
    <property type="evidence" value="ECO:0007669"/>
    <property type="project" value="InterPro"/>
</dbReference>
<evidence type="ECO:0000256" key="8">
    <source>
        <dbReference type="HAMAP-Rule" id="MF_00165"/>
    </source>
</evidence>
<evidence type="ECO:0000313" key="11">
    <source>
        <dbReference type="Proteomes" id="UP000177050"/>
    </source>
</evidence>
<dbReference type="CDD" id="cd01672">
    <property type="entry name" value="TMPK"/>
    <property type="match status" value="1"/>
</dbReference>
<comment type="similarity">
    <text evidence="1 8">Belongs to the thymidylate kinase family.</text>
</comment>
<evidence type="ECO:0000256" key="6">
    <source>
        <dbReference type="ARBA" id="ARBA00022840"/>
    </source>
</evidence>
<dbReference type="AlphaFoldDB" id="A0A1F7L1K5"/>
<evidence type="ECO:0000313" key="10">
    <source>
        <dbReference type="EMBL" id="OGK73979.1"/>
    </source>
</evidence>
<dbReference type="NCBIfam" id="TIGR00041">
    <property type="entry name" value="DTMP_kinase"/>
    <property type="match status" value="1"/>
</dbReference>
<accession>A0A1F7L1K5</accession>
<dbReference type="Proteomes" id="UP000177050">
    <property type="component" value="Unassembled WGS sequence"/>
</dbReference>
<dbReference type="InterPro" id="IPR027417">
    <property type="entry name" value="P-loop_NTPase"/>
</dbReference>
<keyword evidence="6 8" id="KW-0067">ATP-binding</keyword>
<dbReference type="PANTHER" id="PTHR10344:SF4">
    <property type="entry name" value="UMP-CMP KINASE 2, MITOCHONDRIAL"/>
    <property type="match status" value="1"/>
</dbReference>
<evidence type="ECO:0000256" key="1">
    <source>
        <dbReference type="ARBA" id="ARBA00009776"/>
    </source>
</evidence>
<keyword evidence="5 8" id="KW-0418">Kinase</keyword>
<evidence type="ECO:0000256" key="7">
    <source>
        <dbReference type="ARBA" id="ARBA00048743"/>
    </source>
</evidence>
<keyword evidence="3 8" id="KW-0545">Nucleotide biosynthesis</keyword>
<dbReference type="EC" id="2.7.4.9" evidence="8"/>
<reference evidence="10 11" key="1">
    <citation type="journal article" date="2016" name="Nat. Commun.">
        <title>Thousands of microbial genomes shed light on interconnected biogeochemical processes in an aquifer system.</title>
        <authorList>
            <person name="Anantharaman K."/>
            <person name="Brown C.T."/>
            <person name="Hug L.A."/>
            <person name="Sharon I."/>
            <person name="Castelle C.J."/>
            <person name="Probst A.J."/>
            <person name="Thomas B.C."/>
            <person name="Singh A."/>
            <person name="Wilkins M.J."/>
            <person name="Karaoz U."/>
            <person name="Brodie E.L."/>
            <person name="Williams K.H."/>
            <person name="Hubbard S.S."/>
            <person name="Banfield J.F."/>
        </authorList>
    </citation>
    <scope>NUCLEOTIDE SEQUENCE [LARGE SCALE GENOMIC DNA]</scope>
</reference>
<evidence type="ECO:0000259" key="9">
    <source>
        <dbReference type="Pfam" id="PF02223"/>
    </source>
</evidence>
<comment type="caution">
    <text evidence="10">The sequence shown here is derived from an EMBL/GenBank/DDBJ whole genome shotgun (WGS) entry which is preliminary data.</text>
</comment>
<dbReference type="GO" id="GO:0006235">
    <property type="term" value="P:dTTP biosynthetic process"/>
    <property type="evidence" value="ECO:0007669"/>
    <property type="project" value="UniProtKB-UniRule"/>
</dbReference>
<comment type="catalytic activity">
    <reaction evidence="7 8">
        <text>dTMP + ATP = dTDP + ADP</text>
        <dbReference type="Rhea" id="RHEA:13517"/>
        <dbReference type="ChEBI" id="CHEBI:30616"/>
        <dbReference type="ChEBI" id="CHEBI:58369"/>
        <dbReference type="ChEBI" id="CHEBI:63528"/>
        <dbReference type="ChEBI" id="CHEBI:456216"/>
        <dbReference type="EC" id="2.7.4.9"/>
    </reaction>
</comment>
<dbReference type="EMBL" id="MGBR01000001">
    <property type="protein sequence ID" value="OGK73979.1"/>
    <property type="molecule type" value="Genomic_DNA"/>
</dbReference>
<comment type="caution">
    <text evidence="8">Lacks conserved residue(s) required for the propagation of feature annotation.</text>
</comment>
<dbReference type="Pfam" id="PF02223">
    <property type="entry name" value="Thymidylate_kin"/>
    <property type="match status" value="1"/>
</dbReference>
<dbReference type="Gene3D" id="3.40.50.300">
    <property type="entry name" value="P-loop containing nucleotide triphosphate hydrolases"/>
    <property type="match status" value="1"/>
</dbReference>
<dbReference type="GO" id="GO:0004798">
    <property type="term" value="F:dTMP kinase activity"/>
    <property type="evidence" value="ECO:0007669"/>
    <property type="project" value="UniProtKB-UniRule"/>
</dbReference>
<dbReference type="GO" id="GO:0006227">
    <property type="term" value="P:dUDP biosynthetic process"/>
    <property type="evidence" value="ECO:0007669"/>
    <property type="project" value="TreeGrafter"/>
</dbReference>
<keyword evidence="2 8" id="KW-0808">Transferase</keyword>
<dbReference type="InterPro" id="IPR018094">
    <property type="entry name" value="Thymidylate_kinase"/>
</dbReference>
<name>A0A1F7L1K5_9BACT</name>